<reference evidence="2 3" key="1">
    <citation type="submission" date="2019-02" db="EMBL/GenBank/DDBJ databases">
        <title>Kribbella capetownensis sp. nov. and Kribbella speibonae sp. nov., isolated from soil.</title>
        <authorList>
            <person name="Curtis S.M."/>
            <person name="Norton I."/>
            <person name="Everest G.J."/>
            <person name="Meyers P.R."/>
        </authorList>
    </citation>
    <scope>NUCLEOTIDE SEQUENCE [LARGE SCALE GENOMIC DNA]</scope>
    <source>
        <strain evidence="2 3">DSM 27082</strain>
    </source>
</reference>
<evidence type="ECO:0000256" key="1">
    <source>
        <dbReference type="SAM" id="MobiDB-lite"/>
    </source>
</evidence>
<dbReference type="RefSeq" id="WP_131297148.1">
    <property type="nucleotide sequence ID" value="NZ_SJKA01000039.1"/>
</dbReference>
<gene>
    <name evidence="2" type="ORF">E0H50_42630</name>
</gene>
<dbReference type="InterPro" id="IPR012341">
    <property type="entry name" value="6hp_glycosidase-like_sf"/>
</dbReference>
<dbReference type="GO" id="GO:0005975">
    <property type="term" value="P:carbohydrate metabolic process"/>
    <property type="evidence" value="ECO:0007669"/>
    <property type="project" value="InterPro"/>
</dbReference>
<dbReference type="EMBL" id="SJKA01000039">
    <property type="protein sequence ID" value="TCC14580.1"/>
    <property type="molecule type" value="Genomic_DNA"/>
</dbReference>
<dbReference type="Gene3D" id="1.50.10.10">
    <property type="match status" value="2"/>
</dbReference>
<dbReference type="Proteomes" id="UP000292695">
    <property type="component" value="Unassembled WGS sequence"/>
</dbReference>
<keyword evidence="3" id="KW-1185">Reference proteome</keyword>
<comment type="caution">
    <text evidence="2">The sequence shown here is derived from an EMBL/GenBank/DDBJ whole genome shotgun (WGS) entry which is preliminary data.</text>
</comment>
<feature type="compositionally biased region" description="Pro residues" evidence="1">
    <location>
        <begin position="60"/>
        <end position="71"/>
    </location>
</feature>
<proteinExistence type="predicted"/>
<name>A0A4R0HWM5_9ACTN</name>
<accession>A0A4R0HWM5</accession>
<evidence type="ECO:0000313" key="2">
    <source>
        <dbReference type="EMBL" id="TCC14580.1"/>
    </source>
</evidence>
<feature type="region of interest" description="Disordered" evidence="1">
    <location>
        <begin position="40"/>
        <end position="79"/>
    </location>
</feature>
<dbReference type="SUPFAM" id="SSF48208">
    <property type="entry name" value="Six-hairpin glycosidases"/>
    <property type="match status" value="1"/>
</dbReference>
<organism evidence="2 3">
    <name type="scientific">Kribbella sindirgiensis</name>
    <dbReference type="NCBI Taxonomy" id="1124744"/>
    <lineage>
        <taxon>Bacteria</taxon>
        <taxon>Bacillati</taxon>
        <taxon>Actinomycetota</taxon>
        <taxon>Actinomycetes</taxon>
        <taxon>Propionibacteriales</taxon>
        <taxon>Kribbellaceae</taxon>
        <taxon>Kribbella</taxon>
    </lineage>
</organism>
<protein>
    <submittedName>
        <fullName evidence="2">Uncharacterized protein</fullName>
    </submittedName>
</protein>
<evidence type="ECO:0000313" key="3">
    <source>
        <dbReference type="Proteomes" id="UP000292695"/>
    </source>
</evidence>
<dbReference type="AlphaFoldDB" id="A0A4R0HWM5"/>
<sequence length="136" mass="14598">MTAPGWFRADAAGRPFVHAVEPGLPILALLRFAQVFPTTRQADHARATTKPATGGKARTPPSPPSPAPQPAPASASTTWVRRTARLTTFAEDQMAWILGRNPYDVCMLQGRGRNNPEYYSDFPNLPGGIVNGITSG</sequence>
<dbReference type="OrthoDB" id="9808897at2"/>
<dbReference type="InterPro" id="IPR008928">
    <property type="entry name" value="6-hairpin_glycosidase_sf"/>
</dbReference>